<proteinExistence type="predicted"/>
<dbReference type="AlphaFoldDB" id="A0AAV3Q1U6"/>
<evidence type="ECO:0008006" key="4">
    <source>
        <dbReference type="Google" id="ProtNLM"/>
    </source>
</evidence>
<organism evidence="2 3">
    <name type="scientific">Lithospermum erythrorhizon</name>
    <name type="common">Purple gromwell</name>
    <name type="synonym">Lithospermum officinale var. erythrorhizon</name>
    <dbReference type="NCBI Taxonomy" id="34254"/>
    <lineage>
        <taxon>Eukaryota</taxon>
        <taxon>Viridiplantae</taxon>
        <taxon>Streptophyta</taxon>
        <taxon>Embryophyta</taxon>
        <taxon>Tracheophyta</taxon>
        <taxon>Spermatophyta</taxon>
        <taxon>Magnoliopsida</taxon>
        <taxon>eudicotyledons</taxon>
        <taxon>Gunneridae</taxon>
        <taxon>Pentapetalae</taxon>
        <taxon>asterids</taxon>
        <taxon>lamiids</taxon>
        <taxon>Boraginales</taxon>
        <taxon>Boraginaceae</taxon>
        <taxon>Boraginoideae</taxon>
        <taxon>Lithospermeae</taxon>
        <taxon>Lithospermum</taxon>
    </lineage>
</organism>
<name>A0AAV3Q1U6_LITER</name>
<dbReference type="PANTHER" id="PTHR36619">
    <property type="entry name" value="OS04G0208900 PROTEIN"/>
    <property type="match status" value="1"/>
</dbReference>
<feature type="chain" id="PRO_5043562312" description="Transmembrane protein" evidence="1">
    <location>
        <begin position="24"/>
        <end position="100"/>
    </location>
</feature>
<dbReference type="Proteomes" id="UP001454036">
    <property type="component" value="Unassembled WGS sequence"/>
</dbReference>
<reference evidence="2 3" key="1">
    <citation type="submission" date="2024-01" db="EMBL/GenBank/DDBJ databases">
        <title>The complete chloroplast genome sequence of Lithospermum erythrorhizon: insights into the phylogenetic relationship among Boraginaceae species and the maternal lineages of purple gromwells.</title>
        <authorList>
            <person name="Okada T."/>
            <person name="Watanabe K."/>
        </authorList>
    </citation>
    <scope>NUCLEOTIDE SEQUENCE [LARGE SCALE GENOMIC DNA]</scope>
</reference>
<gene>
    <name evidence="2" type="ORF">LIER_13752</name>
</gene>
<keyword evidence="3" id="KW-1185">Reference proteome</keyword>
<keyword evidence="1" id="KW-0732">Signal</keyword>
<evidence type="ECO:0000313" key="2">
    <source>
        <dbReference type="EMBL" id="GAA0156207.1"/>
    </source>
</evidence>
<dbReference type="PANTHER" id="PTHR36619:SF2">
    <property type="entry name" value="OS04G0208900 PROTEIN"/>
    <property type="match status" value="1"/>
</dbReference>
<accession>A0AAV3Q1U6</accession>
<protein>
    <recommendedName>
        <fullName evidence="4">Transmembrane protein</fullName>
    </recommendedName>
</protein>
<dbReference type="EMBL" id="BAABME010002808">
    <property type="protein sequence ID" value="GAA0156207.1"/>
    <property type="molecule type" value="Genomic_DNA"/>
</dbReference>
<comment type="caution">
    <text evidence="2">The sequence shown here is derived from an EMBL/GenBank/DDBJ whole genome shotgun (WGS) entry which is preliminary data.</text>
</comment>
<sequence length="100" mass="11091">MKMSTYVSIAFFSVLILFSQIDSIVTMRNFPSSVPSTMISKDYGTLKPVMINKKHHVFSGKEVKNCKPKGVRHASAPSRFANVHPLSYSGCFTGKHGKKP</sequence>
<feature type="signal peptide" evidence="1">
    <location>
        <begin position="1"/>
        <end position="23"/>
    </location>
</feature>
<evidence type="ECO:0000313" key="3">
    <source>
        <dbReference type="Proteomes" id="UP001454036"/>
    </source>
</evidence>
<evidence type="ECO:0000256" key="1">
    <source>
        <dbReference type="SAM" id="SignalP"/>
    </source>
</evidence>